<accession>A0A699JR26</accession>
<name>A0A699JR26_TANCI</name>
<sequence length="127" mass="14974">MNISFISEAMQPTLRGRLKSAYSQISYLETPTREVRLKNPYLIYDYYGGSHEVDECRQNNPTEQVYLSEGDIYDDPSFLRFHQNDDTPPWGNIKRKEKGEDCLEWVVRNKFEDANFMLEKKSHTKGI</sequence>
<dbReference type="AlphaFoldDB" id="A0A699JR26"/>
<dbReference type="EMBL" id="BKCJ010438522">
    <property type="protein sequence ID" value="GFA52065.1"/>
    <property type="molecule type" value="Genomic_DNA"/>
</dbReference>
<protein>
    <submittedName>
        <fullName evidence="1">Uncharacterized protein</fullName>
    </submittedName>
</protein>
<evidence type="ECO:0000313" key="1">
    <source>
        <dbReference type="EMBL" id="GFA52065.1"/>
    </source>
</evidence>
<reference evidence="1" key="1">
    <citation type="journal article" date="2019" name="Sci. Rep.">
        <title>Draft genome of Tanacetum cinerariifolium, the natural source of mosquito coil.</title>
        <authorList>
            <person name="Yamashiro T."/>
            <person name="Shiraishi A."/>
            <person name="Satake H."/>
            <person name="Nakayama K."/>
        </authorList>
    </citation>
    <scope>NUCLEOTIDE SEQUENCE</scope>
</reference>
<organism evidence="1">
    <name type="scientific">Tanacetum cinerariifolium</name>
    <name type="common">Dalmatian daisy</name>
    <name type="synonym">Chrysanthemum cinerariifolium</name>
    <dbReference type="NCBI Taxonomy" id="118510"/>
    <lineage>
        <taxon>Eukaryota</taxon>
        <taxon>Viridiplantae</taxon>
        <taxon>Streptophyta</taxon>
        <taxon>Embryophyta</taxon>
        <taxon>Tracheophyta</taxon>
        <taxon>Spermatophyta</taxon>
        <taxon>Magnoliopsida</taxon>
        <taxon>eudicotyledons</taxon>
        <taxon>Gunneridae</taxon>
        <taxon>Pentapetalae</taxon>
        <taxon>asterids</taxon>
        <taxon>campanulids</taxon>
        <taxon>Asterales</taxon>
        <taxon>Asteraceae</taxon>
        <taxon>Asteroideae</taxon>
        <taxon>Anthemideae</taxon>
        <taxon>Anthemidinae</taxon>
        <taxon>Tanacetum</taxon>
    </lineage>
</organism>
<proteinExistence type="predicted"/>
<comment type="caution">
    <text evidence="1">The sequence shown here is derived from an EMBL/GenBank/DDBJ whole genome shotgun (WGS) entry which is preliminary data.</text>
</comment>
<gene>
    <name evidence="1" type="ORF">Tci_624037</name>
</gene>